<feature type="region of interest" description="Disordered" evidence="1">
    <location>
        <begin position="268"/>
        <end position="289"/>
    </location>
</feature>
<dbReference type="AlphaFoldDB" id="A0A2S9XKA9"/>
<proteinExistence type="predicted"/>
<evidence type="ECO:0000256" key="1">
    <source>
        <dbReference type="SAM" id="MobiDB-lite"/>
    </source>
</evidence>
<feature type="region of interest" description="Disordered" evidence="1">
    <location>
        <begin position="335"/>
        <end position="357"/>
    </location>
</feature>
<feature type="compositionally biased region" description="Basic and acidic residues" evidence="1">
    <location>
        <begin position="343"/>
        <end position="356"/>
    </location>
</feature>
<sequence length="685" mass="72571">MHADIHERPKVSHVGNHTLEGHADLEIANLMDVVAKLRSLELRPGVTAGLLQLRDDVAQGRLADRVVDVAADVDTLDQLRVADELRARDPEVGGHPLDEGVAFGVDGRAIEGLGALAHAQKARGLLEGLGPEPADRVERGPTLERAAALAVGDDLLGQRVADPGHVAEQRRARGVELDADPVDAALDHLVELAPQQGLLDVVLVLTHADRLGIDLDQLGEGVLEPPGDRDRSAHGQVEVGELIARDLGSRVDAGPGLADADDDRARALGELEPGDHPPGEGLGLAPAGPVADRDRPGLVALDKGGELARGPVFVPDREDRRGLDELAGRVDGRALAPGPEARINADHGHGPERRGEQQVGQVVGEDLDGLAVGPLLELDADVDLDADPEAPAHGLVDRRAELLGEGRGGVDLHHRLEPGLDQRRLDPDRRAQHALFLAPPDRQIAVRGDLGRGLGPVKPVGEFVRGLDVDAGHRAGLEHAAFGVVLADGRAGLGLLDDGLDHDVAGARERGLGVGHVELGVDERDGLALGRAVARLGEDPGGERSEAPLVRDRGLGPSLGLEREVEILERLLGGRRAELGLERGGQLGLVADRREDRRATILELDEVAAALFDRADLDLVEATGRLFSVARDEGHRRAFGEQADDGEHAAWRQLQLFGEGWDGVELFAGGGGHGRRRACCLRRRS</sequence>
<gene>
    <name evidence="2" type="ORF">ENSA5_43380</name>
</gene>
<keyword evidence="3" id="KW-1185">Reference proteome</keyword>
<evidence type="ECO:0000313" key="2">
    <source>
        <dbReference type="EMBL" id="PRP93316.1"/>
    </source>
</evidence>
<organism evidence="2 3">
    <name type="scientific">Enhygromyxa salina</name>
    <dbReference type="NCBI Taxonomy" id="215803"/>
    <lineage>
        <taxon>Bacteria</taxon>
        <taxon>Pseudomonadati</taxon>
        <taxon>Myxococcota</taxon>
        <taxon>Polyangia</taxon>
        <taxon>Nannocystales</taxon>
        <taxon>Nannocystaceae</taxon>
        <taxon>Enhygromyxa</taxon>
    </lineage>
</organism>
<comment type="caution">
    <text evidence="2">The sequence shown here is derived from an EMBL/GenBank/DDBJ whole genome shotgun (WGS) entry which is preliminary data.</text>
</comment>
<protein>
    <submittedName>
        <fullName evidence="2">Uncharacterized protein</fullName>
    </submittedName>
</protein>
<name>A0A2S9XKA9_9BACT</name>
<reference evidence="2 3" key="1">
    <citation type="submission" date="2018-03" db="EMBL/GenBank/DDBJ databases">
        <title>Draft Genome Sequences of the Obligatory Marine Myxobacteria Enhygromyxa salina SWB005.</title>
        <authorList>
            <person name="Poehlein A."/>
            <person name="Moghaddam J.A."/>
            <person name="Harms H."/>
            <person name="Alanjari M."/>
            <person name="Koenig G.M."/>
            <person name="Daniel R."/>
            <person name="Schaeberle T.F."/>
        </authorList>
    </citation>
    <scope>NUCLEOTIDE SEQUENCE [LARGE SCALE GENOMIC DNA]</scope>
    <source>
        <strain evidence="2 3">SWB005</strain>
    </source>
</reference>
<evidence type="ECO:0000313" key="3">
    <source>
        <dbReference type="Proteomes" id="UP000237968"/>
    </source>
</evidence>
<feature type="compositionally biased region" description="Basic and acidic residues" evidence="1">
    <location>
        <begin position="268"/>
        <end position="278"/>
    </location>
</feature>
<dbReference type="Proteomes" id="UP000237968">
    <property type="component" value="Unassembled WGS sequence"/>
</dbReference>
<dbReference type="EMBL" id="PVNK01000187">
    <property type="protein sequence ID" value="PRP93316.1"/>
    <property type="molecule type" value="Genomic_DNA"/>
</dbReference>
<accession>A0A2S9XKA9</accession>